<proteinExistence type="predicted"/>
<evidence type="ECO:0000256" key="1">
    <source>
        <dbReference type="SAM" id="MobiDB-lite"/>
    </source>
</evidence>
<dbReference type="InterPro" id="IPR046331">
    <property type="entry name" value="GPAM1-like"/>
</dbReference>
<name>T0PU08_SAPDV</name>
<dbReference type="OrthoDB" id="73491at2759"/>
<feature type="region of interest" description="Disordered" evidence="1">
    <location>
        <begin position="331"/>
        <end position="359"/>
    </location>
</feature>
<dbReference type="AlphaFoldDB" id="T0PU08"/>
<accession>T0PU08</accession>
<dbReference type="PANTHER" id="PTHR46370">
    <property type="entry name" value="GPALPP MOTIFS-CONTAINING PROTEIN 1"/>
    <property type="match status" value="1"/>
</dbReference>
<dbReference type="eggNOG" id="ENOG502RZWH">
    <property type="taxonomic scope" value="Eukaryota"/>
</dbReference>
<dbReference type="GeneID" id="19954033"/>
<dbReference type="RefSeq" id="XP_008617608.1">
    <property type="nucleotide sequence ID" value="XM_008619386.1"/>
</dbReference>
<dbReference type="VEuPathDB" id="FungiDB:SDRG_13306"/>
<feature type="domain" description="DUF3752" evidence="2">
    <location>
        <begin position="247"/>
        <end position="373"/>
    </location>
</feature>
<dbReference type="Proteomes" id="UP000030762">
    <property type="component" value="Unassembled WGS sequence"/>
</dbReference>
<gene>
    <name evidence="3" type="ORF">SDRG_13306</name>
</gene>
<dbReference type="InParanoid" id="T0PU08"/>
<feature type="compositionally biased region" description="Basic and acidic residues" evidence="1">
    <location>
        <begin position="340"/>
        <end position="359"/>
    </location>
</feature>
<reference evidence="3 4" key="1">
    <citation type="submission" date="2012-04" db="EMBL/GenBank/DDBJ databases">
        <title>The Genome Sequence of Saprolegnia declina VS20.</title>
        <authorList>
            <consortium name="The Broad Institute Genome Sequencing Platform"/>
            <person name="Russ C."/>
            <person name="Nusbaum C."/>
            <person name="Tyler B."/>
            <person name="van West P."/>
            <person name="Dieguez-Uribeondo J."/>
            <person name="de Bruijn I."/>
            <person name="Tripathy S."/>
            <person name="Jiang R."/>
            <person name="Young S.K."/>
            <person name="Zeng Q."/>
            <person name="Gargeya S."/>
            <person name="Fitzgerald M."/>
            <person name="Haas B."/>
            <person name="Abouelleil A."/>
            <person name="Alvarado L."/>
            <person name="Arachchi H.M."/>
            <person name="Berlin A."/>
            <person name="Chapman S.B."/>
            <person name="Goldberg J."/>
            <person name="Griggs A."/>
            <person name="Gujja S."/>
            <person name="Hansen M."/>
            <person name="Howarth C."/>
            <person name="Imamovic A."/>
            <person name="Larimer J."/>
            <person name="McCowen C."/>
            <person name="Montmayeur A."/>
            <person name="Murphy C."/>
            <person name="Neiman D."/>
            <person name="Pearson M."/>
            <person name="Priest M."/>
            <person name="Roberts A."/>
            <person name="Saif S."/>
            <person name="Shea T."/>
            <person name="Sisk P."/>
            <person name="Sykes S."/>
            <person name="Wortman J."/>
            <person name="Nusbaum C."/>
            <person name="Birren B."/>
        </authorList>
    </citation>
    <scope>NUCLEOTIDE SEQUENCE [LARGE SCALE GENOMIC DNA]</scope>
    <source>
        <strain evidence="3 4">VS20</strain>
    </source>
</reference>
<evidence type="ECO:0000313" key="3">
    <source>
        <dbReference type="EMBL" id="EQC28969.1"/>
    </source>
</evidence>
<evidence type="ECO:0000259" key="2">
    <source>
        <dbReference type="Pfam" id="PF12572"/>
    </source>
</evidence>
<sequence length="383" mass="42335">MGSGKDKKHEKKRKHKKDDRKEKSSKKYKTSSDDALGRMNMEAAAAFMVALCEEHPALASDLLGILKMVDSGEAVVIGGIENTDIRSKLERLFPLMGLAESGPGGAYSKHKVAKRTNLRDRFGSILTRSMETKIEAPVEDAKRPMPIGPQRPPTLPPPPAAYDDDDDDGICVGPVLPGMAGFREASAEVEAEMQRRAGALEKEQWNRVRGIATDAPTTKPVLEREEWMLSLPNDPSIKEALGGLGDLTGRKFRSREKDERDDSWFASPEERQRAIREKSQMDLLGYVPGGATVRPASSAKEKEEEETFIAPQPRLGKSLLEAHQEKIAAATAHAGGEAPAKWDRERDINNRRNLSRDTANDLIRQASEMSSRFAAPKVTRQFL</sequence>
<dbReference type="InterPro" id="IPR022226">
    <property type="entry name" value="DUF3752"/>
</dbReference>
<feature type="compositionally biased region" description="Basic residues" evidence="1">
    <location>
        <begin position="8"/>
        <end position="29"/>
    </location>
</feature>
<dbReference type="PANTHER" id="PTHR46370:SF1">
    <property type="entry name" value="GPALPP MOTIFS-CONTAINING PROTEIN 1"/>
    <property type="match status" value="1"/>
</dbReference>
<dbReference type="EMBL" id="JH767189">
    <property type="protein sequence ID" value="EQC28969.1"/>
    <property type="molecule type" value="Genomic_DNA"/>
</dbReference>
<protein>
    <recommendedName>
        <fullName evidence="2">DUF3752 domain-containing protein</fullName>
    </recommendedName>
</protein>
<dbReference type="OMA" id="LGRMNME"/>
<evidence type="ECO:0000313" key="4">
    <source>
        <dbReference type="Proteomes" id="UP000030762"/>
    </source>
</evidence>
<keyword evidence="4" id="KW-1185">Reference proteome</keyword>
<organism evidence="3 4">
    <name type="scientific">Saprolegnia diclina (strain VS20)</name>
    <dbReference type="NCBI Taxonomy" id="1156394"/>
    <lineage>
        <taxon>Eukaryota</taxon>
        <taxon>Sar</taxon>
        <taxon>Stramenopiles</taxon>
        <taxon>Oomycota</taxon>
        <taxon>Saprolegniomycetes</taxon>
        <taxon>Saprolegniales</taxon>
        <taxon>Saprolegniaceae</taxon>
        <taxon>Saprolegnia</taxon>
    </lineage>
</organism>
<feature type="region of interest" description="Disordered" evidence="1">
    <location>
        <begin position="286"/>
        <end position="305"/>
    </location>
</feature>
<dbReference type="Pfam" id="PF12572">
    <property type="entry name" value="DUF3752"/>
    <property type="match status" value="1"/>
</dbReference>
<feature type="region of interest" description="Disordered" evidence="1">
    <location>
        <begin position="1"/>
        <end position="34"/>
    </location>
</feature>